<keyword evidence="8" id="KW-1185">Reference proteome</keyword>
<dbReference type="RefSeq" id="WP_091228606.1">
    <property type="nucleotide sequence ID" value="NZ_FMKA01000001.1"/>
</dbReference>
<dbReference type="GO" id="GO:0051536">
    <property type="term" value="F:iron-sulfur cluster binding"/>
    <property type="evidence" value="ECO:0007669"/>
    <property type="project" value="UniProtKB-KW"/>
</dbReference>
<keyword evidence="2" id="KW-0949">S-adenosyl-L-methionine</keyword>
<dbReference type="CDD" id="cd01335">
    <property type="entry name" value="Radical_SAM"/>
    <property type="match status" value="1"/>
</dbReference>
<reference evidence="7 8" key="1">
    <citation type="submission" date="2016-09" db="EMBL/GenBank/DDBJ databases">
        <authorList>
            <person name="Capua I."/>
            <person name="De Benedictis P."/>
            <person name="Joannis T."/>
            <person name="Lombin L.H."/>
            <person name="Cattoli G."/>
        </authorList>
    </citation>
    <scope>NUCLEOTIDE SEQUENCE [LARGE SCALE GENOMIC DNA]</scope>
    <source>
        <strain evidence="7 8">GluBS11</strain>
    </source>
</reference>
<dbReference type="InterPro" id="IPR058240">
    <property type="entry name" value="rSAM_sf"/>
</dbReference>
<organism evidence="7 8">
    <name type="scientific">Anaerobium acetethylicum</name>
    <dbReference type="NCBI Taxonomy" id="1619234"/>
    <lineage>
        <taxon>Bacteria</taxon>
        <taxon>Bacillati</taxon>
        <taxon>Bacillota</taxon>
        <taxon>Clostridia</taxon>
        <taxon>Lachnospirales</taxon>
        <taxon>Lachnospiraceae</taxon>
        <taxon>Anaerobium</taxon>
    </lineage>
</organism>
<dbReference type="Proteomes" id="UP000199315">
    <property type="component" value="Unassembled WGS sequence"/>
</dbReference>
<dbReference type="SUPFAM" id="SSF102114">
    <property type="entry name" value="Radical SAM enzymes"/>
    <property type="match status" value="1"/>
</dbReference>
<dbReference type="Pfam" id="PF04055">
    <property type="entry name" value="Radical_SAM"/>
    <property type="match status" value="1"/>
</dbReference>
<dbReference type="SFLD" id="SFLDS00029">
    <property type="entry name" value="Radical_SAM"/>
    <property type="match status" value="1"/>
</dbReference>
<evidence type="ECO:0000256" key="5">
    <source>
        <dbReference type="ARBA" id="ARBA00023014"/>
    </source>
</evidence>
<dbReference type="SMART" id="SM00729">
    <property type="entry name" value="Elp3"/>
    <property type="match status" value="1"/>
</dbReference>
<feature type="domain" description="Radical SAM core" evidence="6">
    <location>
        <begin position="11"/>
        <end position="248"/>
    </location>
</feature>
<name>A0A1D3TNH1_9FIRM</name>
<dbReference type="OrthoDB" id="9777636at2"/>
<dbReference type="PROSITE" id="PS51918">
    <property type="entry name" value="RADICAL_SAM"/>
    <property type="match status" value="1"/>
</dbReference>
<evidence type="ECO:0000313" key="7">
    <source>
        <dbReference type="EMBL" id="SCP94859.1"/>
    </source>
</evidence>
<protein>
    <submittedName>
        <fullName evidence="7">Radical SAM superfamily protein</fullName>
    </submittedName>
</protein>
<dbReference type="InterPro" id="IPR051198">
    <property type="entry name" value="BchE-like"/>
</dbReference>
<dbReference type="SFLD" id="SFLDG01095">
    <property type="entry name" value="Uncharacterised_Radical_SAM_Su"/>
    <property type="match status" value="1"/>
</dbReference>
<keyword evidence="3" id="KW-0479">Metal-binding</keyword>
<evidence type="ECO:0000256" key="2">
    <source>
        <dbReference type="ARBA" id="ARBA00022691"/>
    </source>
</evidence>
<dbReference type="PANTHER" id="PTHR43409">
    <property type="entry name" value="ANAEROBIC MAGNESIUM-PROTOPORPHYRIN IX MONOMETHYL ESTER CYCLASE-RELATED"/>
    <property type="match status" value="1"/>
</dbReference>
<dbReference type="PANTHER" id="PTHR43409:SF4">
    <property type="entry name" value="RADICAL SAM SUPERFAMILY PROTEIN"/>
    <property type="match status" value="1"/>
</dbReference>
<evidence type="ECO:0000256" key="3">
    <source>
        <dbReference type="ARBA" id="ARBA00022723"/>
    </source>
</evidence>
<evidence type="ECO:0000313" key="8">
    <source>
        <dbReference type="Proteomes" id="UP000199315"/>
    </source>
</evidence>
<dbReference type="GO" id="GO:0046872">
    <property type="term" value="F:metal ion binding"/>
    <property type="evidence" value="ECO:0007669"/>
    <property type="project" value="UniProtKB-KW"/>
</dbReference>
<dbReference type="InterPro" id="IPR006638">
    <property type="entry name" value="Elp3/MiaA/NifB-like_rSAM"/>
</dbReference>
<proteinExistence type="predicted"/>
<sequence>MHYTGTLYRNPYEPPSPLLEITQGCTHNKCKFCTMYVDVPFRMSPMEWIEEDVQEIAQHDLHTTRLQLVGADPFVLSFEHLKAICDVIHKYLPNVQVMTMAARVTNIKNKTVEQLKELKKMGITEVNIGVESGDDWTLDRIQKGYHANDIVEQVKKLDEAGIDYWLTFLNGVAGRSHSHEHALNSAKIFNQLHPTVVGTGGLTLFPGTELGEEAKRGEFDPLSEKEMMEELKVFLENLECDARLITHHTIAMNLSGNFLENKEKILKSLQNGIDNLDEKKLASIRNNKRTL</sequence>
<comment type="cofactor">
    <cofactor evidence="1">
        <name>[4Fe-4S] cluster</name>
        <dbReference type="ChEBI" id="CHEBI:49883"/>
    </cofactor>
</comment>
<dbReference type="InterPro" id="IPR007197">
    <property type="entry name" value="rSAM"/>
</dbReference>
<gene>
    <name evidence="7" type="ORF">SAMN05421730_1001104</name>
</gene>
<keyword evidence="4" id="KW-0408">Iron</keyword>
<evidence type="ECO:0000259" key="6">
    <source>
        <dbReference type="PROSITE" id="PS51918"/>
    </source>
</evidence>
<dbReference type="SFLD" id="SFLDG01082">
    <property type="entry name" value="B12-binding_domain_containing"/>
    <property type="match status" value="1"/>
</dbReference>
<evidence type="ECO:0000256" key="4">
    <source>
        <dbReference type="ARBA" id="ARBA00023004"/>
    </source>
</evidence>
<dbReference type="AlphaFoldDB" id="A0A1D3TNH1"/>
<dbReference type="STRING" id="1619234.SAMN05421730_1001104"/>
<accession>A0A1D3TNH1</accession>
<dbReference type="GO" id="GO:0003824">
    <property type="term" value="F:catalytic activity"/>
    <property type="evidence" value="ECO:0007669"/>
    <property type="project" value="InterPro"/>
</dbReference>
<dbReference type="InterPro" id="IPR013785">
    <property type="entry name" value="Aldolase_TIM"/>
</dbReference>
<evidence type="ECO:0000256" key="1">
    <source>
        <dbReference type="ARBA" id="ARBA00001966"/>
    </source>
</evidence>
<dbReference type="EMBL" id="FMKA01000001">
    <property type="protein sequence ID" value="SCP94859.1"/>
    <property type="molecule type" value="Genomic_DNA"/>
</dbReference>
<keyword evidence="5" id="KW-0411">Iron-sulfur</keyword>
<dbReference type="Gene3D" id="3.20.20.70">
    <property type="entry name" value="Aldolase class I"/>
    <property type="match status" value="1"/>
</dbReference>